<dbReference type="SUPFAM" id="SSF50729">
    <property type="entry name" value="PH domain-like"/>
    <property type="match status" value="1"/>
</dbReference>
<feature type="domain" description="PH" evidence="4">
    <location>
        <begin position="4"/>
        <end position="110"/>
    </location>
</feature>
<dbReference type="AlphaFoldDB" id="A0A6F9DP23"/>
<keyword evidence="3" id="KW-1133">Transmembrane helix</keyword>
<evidence type="ECO:0000313" key="5">
    <source>
        <dbReference type="EMBL" id="CAB3264941.1"/>
    </source>
</evidence>
<dbReference type="GO" id="GO:0016020">
    <property type="term" value="C:membrane"/>
    <property type="evidence" value="ECO:0007669"/>
    <property type="project" value="UniProtKB-SubCell"/>
</dbReference>
<accession>A0A6F9DP23</accession>
<dbReference type="InterPro" id="IPR039680">
    <property type="entry name" value="PLEKHB1/2"/>
</dbReference>
<dbReference type="Pfam" id="PF00169">
    <property type="entry name" value="PH"/>
    <property type="match status" value="1"/>
</dbReference>
<dbReference type="PANTHER" id="PTHR14309:SF10">
    <property type="entry name" value="PH DOMAIN-CONTAINING PROTEIN"/>
    <property type="match status" value="1"/>
</dbReference>
<evidence type="ECO:0000256" key="2">
    <source>
        <dbReference type="ARBA" id="ARBA00023136"/>
    </source>
</evidence>
<keyword evidence="2 3" id="KW-0472">Membrane</keyword>
<keyword evidence="3" id="KW-0812">Transmembrane</keyword>
<comment type="subcellular location">
    <subcellularLocation>
        <location evidence="1">Membrane</location>
    </subcellularLocation>
</comment>
<organism evidence="5">
    <name type="scientific">Phallusia mammillata</name>
    <dbReference type="NCBI Taxonomy" id="59560"/>
    <lineage>
        <taxon>Eukaryota</taxon>
        <taxon>Metazoa</taxon>
        <taxon>Chordata</taxon>
        <taxon>Tunicata</taxon>
        <taxon>Ascidiacea</taxon>
        <taxon>Phlebobranchia</taxon>
        <taxon>Ascidiidae</taxon>
        <taxon>Phallusia</taxon>
    </lineage>
</organism>
<evidence type="ECO:0000256" key="3">
    <source>
        <dbReference type="SAM" id="Phobius"/>
    </source>
</evidence>
<dbReference type="InterPro" id="IPR001849">
    <property type="entry name" value="PH_domain"/>
</dbReference>
<dbReference type="PROSITE" id="PS50003">
    <property type="entry name" value="PH_DOMAIN"/>
    <property type="match status" value="1"/>
</dbReference>
<reference evidence="5" key="1">
    <citation type="submission" date="2020-04" db="EMBL/GenBank/DDBJ databases">
        <authorList>
            <person name="Neveu A P."/>
        </authorList>
    </citation>
    <scope>NUCLEOTIDE SEQUENCE</scope>
    <source>
        <tissue evidence="5">Whole embryo</tissue>
    </source>
</reference>
<dbReference type="EMBL" id="LR789079">
    <property type="protein sequence ID" value="CAB3264941.1"/>
    <property type="molecule type" value="mRNA"/>
</dbReference>
<gene>
    <name evidence="5" type="primary">Plekhb2</name>
</gene>
<dbReference type="InterPro" id="IPR011993">
    <property type="entry name" value="PH-like_dom_sf"/>
</dbReference>
<dbReference type="FunFam" id="2.30.29.30:FF:000073">
    <property type="entry name" value="Pleckstrin homology domain-containing family B member 2"/>
    <property type="match status" value="1"/>
</dbReference>
<feature type="transmembrane region" description="Helical" evidence="3">
    <location>
        <begin position="229"/>
        <end position="249"/>
    </location>
</feature>
<dbReference type="Gene3D" id="2.30.29.30">
    <property type="entry name" value="Pleckstrin-homology domain (PH domain)/Phosphotyrosine-binding domain (PTB)"/>
    <property type="match status" value="1"/>
</dbReference>
<dbReference type="GO" id="GO:0045595">
    <property type="term" value="P:regulation of cell differentiation"/>
    <property type="evidence" value="ECO:0007669"/>
    <property type="project" value="TreeGrafter"/>
</dbReference>
<protein>
    <submittedName>
        <fullName evidence="5">Pleckstrin homology domain-containing family B member 2</fullName>
    </submittedName>
</protein>
<proteinExistence type="evidence at transcript level"/>
<dbReference type="PANTHER" id="PTHR14309">
    <property type="entry name" value="EXPRESSED PROTEIN"/>
    <property type="match status" value="1"/>
</dbReference>
<sequence length="250" mass="28345">MSFQVLKSGWMLRQSSILKRWKRSWFALYADGNFAYFEDESRNDRHGNFCVRANCKGIQTALECAVEPPEGHNFGCLLKLVARDGDHLVVAAMNSDEALAWKVALEQMIVKQVPLPVPQQPTTTTVYTTGYPCRRRYGRYPYATTVTTTHYPAPQVNANYPVQQNVPPPGQTQSNGYPVQQPMYYNPTYGTPVQVCYNSYGQPYYVNPQSQVVTVIRDDDPYYYRRGDMFLGVAAGAMLGAALWSPFLFF</sequence>
<name>A0A6F9DP23_9ASCI</name>
<dbReference type="CDD" id="cd13265">
    <property type="entry name" value="PH_evt"/>
    <property type="match status" value="1"/>
</dbReference>
<evidence type="ECO:0000256" key="1">
    <source>
        <dbReference type="ARBA" id="ARBA00004370"/>
    </source>
</evidence>
<evidence type="ECO:0000259" key="4">
    <source>
        <dbReference type="PROSITE" id="PS50003"/>
    </source>
</evidence>
<dbReference type="SMART" id="SM00233">
    <property type="entry name" value="PH"/>
    <property type="match status" value="1"/>
</dbReference>